<dbReference type="InParanoid" id="A0A2V0NQG6"/>
<protein>
    <submittedName>
        <fullName evidence="2">Uncharacterized protein</fullName>
    </submittedName>
</protein>
<keyword evidence="3" id="KW-1185">Reference proteome</keyword>
<evidence type="ECO:0000313" key="2">
    <source>
        <dbReference type="EMBL" id="GBF89908.1"/>
    </source>
</evidence>
<sequence>MGPAARGERGPTTASDCRDCQVWALAGPDAAAAARDSADEPGTPRASWSRGGAGICRVAHLDLVDSPEGESLRLYFDAQLEEDDMAQPMASSLAMVDLPPPPPAPPRGAAAPRAAAALAPAAAVAPASGRALCDAWAAAAAAWYPDAAFVSLGRPGHHQGCLVWGGRKAAALLDALSGAARCGRALVFAYGSHPVDAAMLGRRPNARLASLLEVPPNDGKEDLWCRLPGAQLKRLDGTISDHHSRRLAELRLASAAPPPAPDAACCCLGAGCADGACGGGFCSGPLPRLDGAWRGGGACDASSGAASPLWRGQSDASSWGAGSSTDGTPPADAGASGPPSRRSSASGGAAGGAGEEGSPFAALFGEEAWEGELVIVARGQGCC</sequence>
<proteinExistence type="predicted"/>
<name>A0A2V0NQG6_9CHLO</name>
<organism evidence="2 3">
    <name type="scientific">Raphidocelis subcapitata</name>
    <dbReference type="NCBI Taxonomy" id="307507"/>
    <lineage>
        <taxon>Eukaryota</taxon>
        <taxon>Viridiplantae</taxon>
        <taxon>Chlorophyta</taxon>
        <taxon>core chlorophytes</taxon>
        <taxon>Chlorophyceae</taxon>
        <taxon>CS clade</taxon>
        <taxon>Sphaeropleales</taxon>
        <taxon>Selenastraceae</taxon>
        <taxon>Raphidocelis</taxon>
    </lineage>
</organism>
<evidence type="ECO:0000313" key="3">
    <source>
        <dbReference type="Proteomes" id="UP000247498"/>
    </source>
</evidence>
<dbReference type="EMBL" id="BDRX01000013">
    <property type="protein sequence ID" value="GBF89908.1"/>
    <property type="molecule type" value="Genomic_DNA"/>
</dbReference>
<gene>
    <name evidence="2" type="ORF">Rsub_02612</name>
</gene>
<feature type="compositionally biased region" description="Low complexity" evidence="1">
    <location>
        <begin position="326"/>
        <end position="347"/>
    </location>
</feature>
<evidence type="ECO:0000256" key="1">
    <source>
        <dbReference type="SAM" id="MobiDB-lite"/>
    </source>
</evidence>
<reference evidence="2 3" key="1">
    <citation type="journal article" date="2018" name="Sci. Rep.">
        <title>Raphidocelis subcapitata (=Pseudokirchneriella subcapitata) provides an insight into genome evolution and environmental adaptations in the Sphaeropleales.</title>
        <authorList>
            <person name="Suzuki S."/>
            <person name="Yamaguchi H."/>
            <person name="Nakajima N."/>
            <person name="Kawachi M."/>
        </authorList>
    </citation>
    <scope>NUCLEOTIDE SEQUENCE [LARGE SCALE GENOMIC DNA]</scope>
    <source>
        <strain evidence="2 3">NIES-35</strain>
    </source>
</reference>
<dbReference type="OrthoDB" id="559869at2759"/>
<comment type="caution">
    <text evidence="2">The sequence shown here is derived from an EMBL/GenBank/DDBJ whole genome shotgun (WGS) entry which is preliminary data.</text>
</comment>
<accession>A0A2V0NQG6</accession>
<dbReference type="Proteomes" id="UP000247498">
    <property type="component" value="Unassembled WGS sequence"/>
</dbReference>
<dbReference type="AlphaFoldDB" id="A0A2V0NQG6"/>
<feature type="region of interest" description="Disordered" evidence="1">
    <location>
        <begin position="31"/>
        <end position="50"/>
    </location>
</feature>
<feature type="compositionally biased region" description="Polar residues" evidence="1">
    <location>
        <begin position="314"/>
        <end position="325"/>
    </location>
</feature>
<feature type="region of interest" description="Disordered" evidence="1">
    <location>
        <begin position="304"/>
        <end position="358"/>
    </location>
</feature>